<dbReference type="AlphaFoldDB" id="A0AAW0CWP8"/>
<dbReference type="PROSITE" id="PS50048">
    <property type="entry name" value="ZN2_CY6_FUNGAL_2"/>
    <property type="match status" value="1"/>
</dbReference>
<dbReference type="GO" id="GO:0003677">
    <property type="term" value="F:DNA binding"/>
    <property type="evidence" value="ECO:0007669"/>
    <property type="project" value="InterPro"/>
</dbReference>
<dbReference type="SUPFAM" id="SSF57701">
    <property type="entry name" value="Zn2/Cys6 DNA-binding domain"/>
    <property type="match status" value="1"/>
</dbReference>
<dbReference type="InterPro" id="IPR050987">
    <property type="entry name" value="AtrR-like"/>
</dbReference>
<sequence>MSSDEEDSRPRKRRVQRACDMCRRKKIRCDGTPSNGNQCSNCATCNHKCTYSENLKPHLTKAFVYFTFGLKEAVSAHTFVSYVEGLENRIEELERLLRQPQKKPHAKPNTAALERGPSPDTGASRGETIDADISVLHTTQKWDSVFSETNENLDARSHGDDLEDTMLSCELKQLALDDIDPRFFGKSSGAALVKTAIDLKDEYTGSVTDFSTVVGGQRRPESWLTPAWESSPYQTQRQQYNFPEADLMTVLVDLYFTHVNVMVPILHGPSFRRSIAGNLHLENDLFGAVVLLVCAIASRHSEDTRVLLSPTESWLSSGWKWFRQVEHIRKSIWCPPSLYHLQFYGLSCIFLHGCTDPHAPWTVLGTGIRIAQEMGAHRKRMSASPSVEGELLKRAFWGLVCMDYFVSAKLGRPCAIQDDDFDLEMPIECDDEYWESPDPQQAFRQPPGRPSTVSAFVSFVKLMKITGLVQRTIYSGSRSRMLLGLADHEWEQRMVAELDSALNQWVDSIPDHLRWDPHREDEVFFNQSAVLYAHYYETQIFIHRSFIPTPKRPSPVTFPSLAICTNAARSCTHIVDLQRKRNGFLLAMNQSAIFVSGIMLLLNIWAAKRSGMTIDPNKETAEVHKCMQVLRTCETRWHPCGMSGDVLYELACVGELPLPKGPHAQNKRPRNSDTPSSGSAPDSPESWYDGETSQTRTIAGSRRALASSLHPSPSSSASPSDPQPLRQQLPSLPMYSDELGRLPLHGQLRYSSHKTQTTLNANGGYWFSYPDGATNSGAPLPAAHDFSLPAGYPALSDAEFFHQLSSMNWWSGENTTNLVGGDFVAASAGQGYDAFVEPFSSGNDTTWAVTSSGYR</sequence>
<dbReference type="Pfam" id="PF04082">
    <property type="entry name" value="Fungal_trans"/>
    <property type="match status" value="1"/>
</dbReference>
<proteinExistence type="predicted"/>
<dbReference type="SMART" id="SM00066">
    <property type="entry name" value="GAL4"/>
    <property type="match status" value="1"/>
</dbReference>
<comment type="caution">
    <text evidence="5">The sequence shown here is derived from an EMBL/GenBank/DDBJ whole genome shotgun (WGS) entry which is preliminary data.</text>
</comment>
<feature type="domain" description="Zn(2)-C6 fungal-type" evidence="4">
    <location>
        <begin position="18"/>
        <end position="51"/>
    </location>
</feature>
<dbReference type="Gene3D" id="4.10.240.10">
    <property type="entry name" value="Zn(2)-C6 fungal-type DNA-binding domain"/>
    <property type="match status" value="1"/>
</dbReference>
<name>A0AAW0CWP8_9AGAR</name>
<accession>A0AAW0CWP8</accession>
<protein>
    <submittedName>
        <fullName evidence="5">Gypsy retrotransposon integrase-like protein 1</fullName>
    </submittedName>
</protein>
<organism evidence="5 6">
    <name type="scientific">Paramarasmius palmivorus</name>
    <dbReference type="NCBI Taxonomy" id="297713"/>
    <lineage>
        <taxon>Eukaryota</taxon>
        <taxon>Fungi</taxon>
        <taxon>Dikarya</taxon>
        <taxon>Basidiomycota</taxon>
        <taxon>Agaricomycotina</taxon>
        <taxon>Agaricomycetes</taxon>
        <taxon>Agaricomycetidae</taxon>
        <taxon>Agaricales</taxon>
        <taxon>Marasmiineae</taxon>
        <taxon>Marasmiaceae</taxon>
        <taxon>Paramarasmius</taxon>
    </lineage>
</organism>
<dbReference type="Pfam" id="PF00172">
    <property type="entry name" value="Zn_clus"/>
    <property type="match status" value="1"/>
</dbReference>
<gene>
    <name evidence="5" type="primary">GIN1_10</name>
    <name evidence="5" type="ORF">VNI00_008511</name>
</gene>
<dbReference type="CDD" id="cd12148">
    <property type="entry name" value="fungal_TF_MHR"/>
    <property type="match status" value="1"/>
</dbReference>
<feature type="region of interest" description="Disordered" evidence="3">
    <location>
        <begin position="97"/>
        <end position="126"/>
    </location>
</feature>
<dbReference type="Proteomes" id="UP001383192">
    <property type="component" value="Unassembled WGS sequence"/>
</dbReference>
<evidence type="ECO:0000256" key="2">
    <source>
        <dbReference type="ARBA" id="ARBA00023242"/>
    </source>
</evidence>
<dbReference type="InterPro" id="IPR036864">
    <property type="entry name" value="Zn2-C6_fun-type_DNA-bd_sf"/>
</dbReference>
<evidence type="ECO:0000259" key="4">
    <source>
        <dbReference type="PROSITE" id="PS50048"/>
    </source>
</evidence>
<evidence type="ECO:0000313" key="5">
    <source>
        <dbReference type="EMBL" id="KAK7043157.1"/>
    </source>
</evidence>
<dbReference type="CDD" id="cd00067">
    <property type="entry name" value="GAL4"/>
    <property type="match status" value="1"/>
</dbReference>
<dbReference type="PANTHER" id="PTHR46910">
    <property type="entry name" value="TRANSCRIPTION FACTOR PDR1"/>
    <property type="match status" value="1"/>
</dbReference>
<dbReference type="SMART" id="SM00906">
    <property type="entry name" value="Fungal_trans"/>
    <property type="match status" value="1"/>
</dbReference>
<dbReference type="InterPro" id="IPR007219">
    <property type="entry name" value="XnlR_reg_dom"/>
</dbReference>
<dbReference type="PROSITE" id="PS00463">
    <property type="entry name" value="ZN2_CY6_FUNGAL_1"/>
    <property type="match status" value="1"/>
</dbReference>
<feature type="compositionally biased region" description="Low complexity" evidence="3">
    <location>
        <begin position="704"/>
        <end position="730"/>
    </location>
</feature>
<evidence type="ECO:0000256" key="3">
    <source>
        <dbReference type="SAM" id="MobiDB-lite"/>
    </source>
</evidence>
<reference evidence="5 6" key="1">
    <citation type="submission" date="2024-01" db="EMBL/GenBank/DDBJ databases">
        <title>A draft genome for a cacao thread blight-causing isolate of Paramarasmius palmivorus.</title>
        <authorList>
            <person name="Baruah I.K."/>
            <person name="Bukari Y."/>
            <person name="Amoako-Attah I."/>
            <person name="Meinhardt L.W."/>
            <person name="Bailey B.A."/>
            <person name="Cohen S.P."/>
        </authorList>
    </citation>
    <scope>NUCLEOTIDE SEQUENCE [LARGE SCALE GENOMIC DNA]</scope>
    <source>
        <strain evidence="5 6">GH-12</strain>
    </source>
</reference>
<dbReference type="EMBL" id="JAYKXP010000029">
    <property type="protein sequence ID" value="KAK7043157.1"/>
    <property type="molecule type" value="Genomic_DNA"/>
</dbReference>
<dbReference type="GO" id="GO:0008270">
    <property type="term" value="F:zinc ion binding"/>
    <property type="evidence" value="ECO:0007669"/>
    <property type="project" value="InterPro"/>
</dbReference>
<dbReference type="PANTHER" id="PTHR46910:SF38">
    <property type="entry name" value="ZN(2)-C6 FUNGAL-TYPE DOMAIN-CONTAINING PROTEIN"/>
    <property type="match status" value="1"/>
</dbReference>
<keyword evidence="6" id="KW-1185">Reference proteome</keyword>
<evidence type="ECO:0000313" key="6">
    <source>
        <dbReference type="Proteomes" id="UP001383192"/>
    </source>
</evidence>
<keyword evidence="2" id="KW-0539">Nucleus</keyword>
<dbReference type="GO" id="GO:0006351">
    <property type="term" value="P:DNA-templated transcription"/>
    <property type="evidence" value="ECO:0007669"/>
    <property type="project" value="InterPro"/>
</dbReference>
<evidence type="ECO:0000256" key="1">
    <source>
        <dbReference type="ARBA" id="ARBA00022723"/>
    </source>
</evidence>
<dbReference type="GO" id="GO:0000981">
    <property type="term" value="F:DNA-binding transcription factor activity, RNA polymerase II-specific"/>
    <property type="evidence" value="ECO:0007669"/>
    <property type="project" value="InterPro"/>
</dbReference>
<keyword evidence="1" id="KW-0479">Metal-binding</keyword>
<dbReference type="InterPro" id="IPR001138">
    <property type="entry name" value="Zn2Cys6_DnaBD"/>
</dbReference>
<feature type="region of interest" description="Disordered" evidence="3">
    <location>
        <begin position="659"/>
        <end position="730"/>
    </location>
</feature>